<dbReference type="PRINTS" id="PR00455">
    <property type="entry name" value="HTHTETR"/>
</dbReference>
<dbReference type="Gene3D" id="1.10.357.10">
    <property type="entry name" value="Tetracycline Repressor, domain 2"/>
    <property type="match status" value="1"/>
</dbReference>
<dbReference type="RefSeq" id="WP_143600568.1">
    <property type="nucleotide sequence ID" value="NZ_CP107955.1"/>
</dbReference>
<evidence type="ECO:0000259" key="3">
    <source>
        <dbReference type="PROSITE" id="PS50977"/>
    </source>
</evidence>
<evidence type="ECO:0000313" key="5">
    <source>
        <dbReference type="Proteomes" id="UP001257627"/>
    </source>
</evidence>
<keyword evidence="1 2" id="KW-0238">DNA-binding</keyword>
<feature type="DNA-binding region" description="H-T-H motif" evidence="2">
    <location>
        <begin position="42"/>
        <end position="61"/>
    </location>
</feature>
<organism evidence="4 5">
    <name type="scientific">Streptomyces mirabilis</name>
    <dbReference type="NCBI Taxonomy" id="68239"/>
    <lineage>
        <taxon>Bacteria</taxon>
        <taxon>Bacillati</taxon>
        <taxon>Actinomycetota</taxon>
        <taxon>Actinomycetes</taxon>
        <taxon>Kitasatosporales</taxon>
        <taxon>Streptomycetaceae</taxon>
        <taxon>Streptomyces</taxon>
    </lineage>
</organism>
<dbReference type="EMBL" id="JARAKF010000001">
    <property type="protein sequence ID" value="MDU8999568.1"/>
    <property type="molecule type" value="Genomic_DNA"/>
</dbReference>
<keyword evidence="5" id="KW-1185">Reference proteome</keyword>
<gene>
    <name evidence="4" type="ORF">PU648_45895</name>
</gene>
<comment type="caution">
    <text evidence="4">The sequence shown here is derived from an EMBL/GenBank/DDBJ whole genome shotgun (WGS) entry which is preliminary data.</text>
</comment>
<sequence>MSTKDDTKDVKRPPAGPRAEAKRLAILKAARELFLREGFDVSVDLIAAEAGVSKVTVYNHFGSKEALFIGVVKDSLDAPLGGTLADAVARLADSDDLRESLIAAARAWVAGIRTNPEILALRNVVARELHRFPELGEGWHDAGPERHHPAVAGALRQLVAQGRLDVPDIEVAVLQLYSLLVFPYLVFSAYGTDVDDGLTDRLITGGVDMFLGHYAPRHTEP</sequence>
<dbReference type="InterPro" id="IPR039536">
    <property type="entry name" value="TetR_C_Proteobacteria"/>
</dbReference>
<dbReference type="InterPro" id="IPR001647">
    <property type="entry name" value="HTH_TetR"/>
</dbReference>
<dbReference type="PANTHER" id="PTHR30055">
    <property type="entry name" value="HTH-TYPE TRANSCRIPTIONAL REGULATOR RUTR"/>
    <property type="match status" value="1"/>
</dbReference>
<reference evidence="4 5" key="1">
    <citation type="submission" date="2023-02" db="EMBL/GenBank/DDBJ databases">
        <authorList>
            <person name="Maleckis M."/>
        </authorList>
    </citation>
    <scope>NUCLEOTIDE SEQUENCE [LARGE SCALE GENOMIC DNA]</scope>
    <source>
        <strain evidence="4 5">P8-A2</strain>
    </source>
</reference>
<evidence type="ECO:0000313" key="4">
    <source>
        <dbReference type="EMBL" id="MDU8999568.1"/>
    </source>
</evidence>
<name>A0ABU3V045_9ACTN</name>
<protein>
    <submittedName>
        <fullName evidence="4">TetR/AcrR family transcriptional regulator</fullName>
    </submittedName>
</protein>
<feature type="domain" description="HTH tetR-type" evidence="3">
    <location>
        <begin position="20"/>
        <end position="79"/>
    </location>
</feature>
<dbReference type="SUPFAM" id="SSF48498">
    <property type="entry name" value="Tetracyclin repressor-like, C-terminal domain"/>
    <property type="match status" value="1"/>
</dbReference>
<evidence type="ECO:0000256" key="2">
    <source>
        <dbReference type="PROSITE-ProRule" id="PRU00335"/>
    </source>
</evidence>
<dbReference type="PANTHER" id="PTHR30055:SF146">
    <property type="entry name" value="HTH-TYPE TRANSCRIPTIONAL DUAL REGULATOR CECR"/>
    <property type="match status" value="1"/>
</dbReference>
<dbReference type="PROSITE" id="PS50977">
    <property type="entry name" value="HTH_TETR_2"/>
    <property type="match status" value="1"/>
</dbReference>
<dbReference type="Pfam" id="PF00440">
    <property type="entry name" value="TetR_N"/>
    <property type="match status" value="1"/>
</dbReference>
<dbReference type="InterPro" id="IPR050109">
    <property type="entry name" value="HTH-type_TetR-like_transc_reg"/>
</dbReference>
<dbReference type="Proteomes" id="UP001257627">
    <property type="component" value="Unassembled WGS sequence"/>
</dbReference>
<dbReference type="InterPro" id="IPR009057">
    <property type="entry name" value="Homeodomain-like_sf"/>
</dbReference>
<accession>A0ABU3V045</accession>
<dbReference type="InterPro" id="IPR036271">
    <property type="entry name" value="Tet_transcr_reg_TetR-rel_C_sf"/>
</dbReference>
<dbReference type="SUPFAM" id="SSF46689">
    <property type="entry name" value="Homeodomain-like"/>
    <property type="match status" value="1"/>
</dbReference>
<evidence type="ECO:0000256" key="1">
    <source>
        <dbReference type="ARBA" id="ARBA00023125"/>
    </source>
</evidence>
<dbReference type="Pfam" id="PF14246">
    <property type="entry name" value="TetR_C_7"/>
    <property type="match status" value="1"/>
</dbReference>
<proteinExistence type="predicted"/>